<feature type="signal peptide" evidence="8">
    <location>
        <begin position="1"/>
        <end position="23"/>
    </location>
</feature>
<evidence type="ECO:0000256" key="8">
    <source>
        <dbReference type="SAM" id="SignalP"/>
    </source>
</evidence>
<dbReference type="PANTHER" id="PTHR45967:SF20">
    <property type="entry name" value="G-BOX-BINDING FACTOR 1"/>
    <property type="match status" value="1"/>
</dbReference>
<keyword evidence="11" id="KW-1185">Reference proteome</keyword>
<keyword evidence="6" id="KW-0539">Nucleus</keyword>
<evidence type="ECO:0000256" key="7">
    <source>
        <dbReference type="SAM" id="MobiDB-lite"/>
    </source>
</evidence>
<feature type="domain" description="BZIP" evidence="9">
    <location>
        <begin position="285"/>
        <end position="348"/>
    </location>
</feature>
<dbReference type="InterPro" id="IPR044827">
    <property type="entry name" value="GBF-like"/>
</dbReference>
<dbReference type="EMBL" id="SDMP01000015">
    <property type="protein sequence ID" value="RYR10925.1"/>
    <property type="molecule type" value="Genomic_DNA"/>
</dbReference>
<protein>
    <recommendedName>
        <fullName evidence="9">BZIP domain-containing protein</fullName>
    </recommendedName>
</protein>
<sequence>MSVCLFKVVELLTWLSELDLIASYLMGTGEESTAKPSKPSSTTQEIAPVPSYPDWSSSMQAYYAPGATPPPFYASTVASAAPHPYLWGGQHPLMPPYGTPVPYPAIYPPGSVYAHPSMATTPSAPQTEFVGKVPNGKDRNSAKNLKGTSANNGSKAGENGKAGSGSGNDAVSQSGESGSEGSSDDSDENANHQESATNKKGSFDKMLADGANAQNNAITQSSGKAAVSMAATNLNIGMDLWNASSAGADATKLRNNQPAPGAVNPPTIMGREVALGEQWIQDERELKRQKRKQSNRESARRSRLRKQAECEELQKKVESLGNENRTLREELQRVSEECEKLTAENNSIKEELERLCGPEAVASLE</sequence>
<keyword evidence="5" id="KW-0804">Transcription</keyword>
<keyword evidence="8" id="KW-0732">Signal</keyword>
<dbReference type="FunFam" id="1.20.5.170:FF:000020">
    <property type="entry name" value="BZIP transcription factor"/>
    <property type="match status" value="1"/>
</dbReference>
<feature type="compositionally biased region" description="Polar residues" evidence="7">
    <location>
        <begin position="142"/>
        <end position="154"/>
    </location>
</feature>
<evidence type="ECO:0000313" key="11">
    <source>
        <dbReference type="Proteomes" id="UP000289738"/>
    </source>
</evidence>
<dbReference type="InterPro" id="IPR046347">
    <property type="entry name" value="bZIP_sf"/>
</dbReference>
<evidence type="ECO:0000256" key="4">
    <source>
        <dbReference type="ARBA" id="ARBA00023125"/>
    </source>
</evidence>
<dbReference type="PROSITE" id="PS00036">
    <property type="entry name" value="BZIP_BASIC"/>
    <property type="match status" value="1"/>
</dbReference>
<dbReference type="Pfam" id="PF00170">
    <property type="entry name" value="bZIP_1"/>
    <property type="match status" value="1"/>
</dbReference>
<evidence type="ECO:0000256" key="2">
    <source>
        <dbReference type="ARBA" id="ARBA00007163"/>
    </source>
</evidence>
<dbReference type="InterPro" id="IPR012900">
    <property type="entry name" value="MFMR"/>
</dbReference>
<comment type="subcellular location">
    <subcellularLocation>
        <location evidence="1">Nucleus</location>
    </subcellularLocation>
</comment>
<feature type="region of interest" description="Disordered" evidence="7">
    <location>
        <begin position="118"/>
        <end position="202"/>
    </location>
</feature>
<dbReference type="GO" id="GO:0000976">
    <property type="term" value="F:transcription cis-regulatory region binding"/>
    <property type="evidence" value="ECO:0007669"/>
    <property type="project" value="UniProtKB-ARBA"/>
</dbReference>
<dbReference type="InterPro" id="IPR045314">
    <property type="entry name" value="bZIP_plant_GBF1"/>
</dbReference>
<comment type="caution">
    <text evidence="10">The sequence shown here is derived from an EMBL/GenBank/DDBJ whole genome shotgun (WGS) entry which is preliminary data.</text>
</comment>
<evidence type="ECO:0000256" key="6">
    <source>
        <dbReference type="ARBA" id="ARBA00023242"/>
    </source>
</evidence>
<keyword evidence="3" id="KW-0805">Transcription regulation</keyword>
<organism evidence="10 11">
    <name type="scientific">Arachis hypogaea</name>
    <name type="common">Peanut</name>
    <dbReference type="NCBI Taxonomy" id="3818"/>
    <lineage>
        <taxon>Eukaryota</taxon>
        <taxon>Viridiplantae</taxon>
        <taxon>Streptophyta</taxon>
        <taxon>Embryophyta</taxon>
        <taxon>Tracheophyta</taxon>
        <taxon>Spermatophyta</taxon>
        <taxon>Magnoliopsida</taxon>
        <taxon>eudicotyledons</taxon>
        <taxon>Gunneridae</taxon>
        <taxon>Pentapetalae</taxon>
        <taxon>rosids</taxon>
        <taxon>fabids</taxon>
        <taxon>Fabales</taxon>
        <taxon>Fabaceae</taxon>
        <taxon>Papilionoideae</taxon>
        <taxon>50 kb inversion clade</taxon>
        <taxon>dalbergioids sensu lato</taxon>
        <taxon>Dalbergieae</taxon>
        <taxon>Pterocarpus clade</taxon>
        <taxon>Arachis</taxon>
    </lineage>
</organism>
<name>A0A444Z9R6_ARAHY</name>
<dbReference type="SUPFAM" id="SSF57959">
    <property type="entry name" value="Leucine zipper domain"/>
    <property type="match status" value="1"/>
</dbReference>
<dbReference type="GO" id="GO:0046983">
    <property type="term" value="F:protein dimerization activity"/>
    <property type="evidence" value="ECO:0007669"/>
    <property type="project" value="UniProtKB-ARBA"/>
</dbReference>
<dbReference type="SMART" id="SM00338">
    <property type="entry name" value="BRLZ"/>
    <property type="match status" value="1"/>
</dbReference>
<evidence type="ECO:0000256" key="3">
    <source>
        <dbReference type="ARBA" id="ARBA00023015"/>
    </source>
</evidence>
<dbReference type="PROSITE" id="PS50217">
    <property type="entry name" value="BZIP"/>
    <property type="match status" value="1"/>
</dbReference>
<proteinExistence type="inferred from homology"/>
<reference evidence="10 11" key="1">
    <citation type="submission" date="2019-01" db="EMBL/GenBank/DDBJ databases">
        <title>Sequencing of cultivated peanut Arachis hypogaea provides insights into genome evolution and oil improvement.</title>
        <authorList>
            <person name="Chen X."/>
        </authorList>
    </citation>
    <scope>NUCLEOTIDE SEQUENCE [LARGE SCALE GENOMIC DNA]</scope>
    <source>
        <strain evidence="11">cv. Fuhuasheng</strain>
        <tissue evidence="10">Leaves</tissue>
    </source>
</reference>
<feature type="chain" id="PRO_5019252732" description="BZIP domain-containing protein" evidence="8">
    <location>
        <begin position="24"/>
        <end position="365"/>
    </location>
</feature>
<comment type="similarity">
    <text evidence="2">Belongs to the bZIP family.</text>
</comment>
<dbReference type="GO" id="GO:0005634">
    <property type="term" value="C:nucleus"/>
    <property type="evidence" value="ECO:0007669"/>
    <property type="project" value="UniProtKB-SubCell"/>
</dbReference>
<dbReference type="GO" id="GO:0003700">
    <property type="term" value="F:DNA-binding transcription factor activity"/>
    <property type="evidence" value="ECO:0007669"/>
    <property type="project" value="InterPro"/>
</dbReference>
<feature type="compositionally biased region" description="Basic and acidic residues" evidence="7">
    <location>
        <begin position="294"/>
        <end position="308"/>
    </location>
</feature>
<gene>
    <name evidence="10" type="ORF">Ahy_B05g079407</name>
</gene>
<evidence type="ECO:0000259" key="9">
    <source>
        <dbReference type="PROSITE" id="PS50217"/>
    </source>
</evidence>
<evidence type="ECO:0000256" key="1">
    <source>
        <dbReference type="ARBA" id="ARBA00004123"/>
    </source>
</evidence>
<feature type="region of interest" description="Disordered" evidence="7">
    <location>
        <begin position="285"/>
        <end position="308"/>
    </location>
</feature>
<evidence type="ECO:0000313" key="10">
    <source>
        <dbReference type="EMBL" id="RYR10925.1"/>
    </source>
</evidence>
<accession>A0A444Z9R6</accession>
<dbReference type="PANTHER" id="PTHR45967">
    <property type="entry name" value="G-BOX-BINDING FACTOR 3-RELATED"/>
    <property type="match status" value="1"/>
</dbReference>
<dbReference type="InterPro" id="IPR004827">
    <property type="entry name" value="bZIP"/>
</dbReference>
<keyword evidence="4" id="KW-0238">DNA-binding</keyword>
<dbReference type="Pfam" id="PF07777">
    <property type="entry name" value="MFMR"/>
    <property type="match status" value="1"/>
</dbReference>
<dbReference type="CDD" id="cd14702">
    <property type="entry name" value="bZIP_plant_GBF1"/>
    <property type="match status" value="1"/>
</dbReference>
<dbReference type="Gene3D" id="1.20.5.170">
    <property type="match status" value="1"/>
</dbReference>
<dbReference type="AlphaFoldDB" id="A0A444Z9R6"/>
<dbReference type="STRING" id="3818.A0A444Z9R6"/>
<evidence type="ECO:0000256" key="5">
    <source>
        <dbReference type="ARBA" id="ARBA00023163"/>
    </source>
</evidence>
<dbReference type="Proteomes" id="UP000289738">
    <property type="component" value="Chromosome B05"/>
</dbReference>